<organism evidence="3 4">
    <name type="scientific">Tritrichomonas musculus</name>
    <dbReference type="NCBI Taxonomy" id="1915356"/>
    <lineage>
        <taxon>Eukaryota</taxon>
        <taxon>Metamonada</taxon>
        <taxon>Parabasalia</taxon>
        <taxon>Tritrichomonadida</taxon>
        <taxon>Tritrichomonadidae</taxon>
        <taxon>Tritrichomonas</taxon>
    </lineage>
</organism>
<name>A0ABR2JU93_9EUKA</name>
<evidence type="ECO:0000313" key="4">
    <source>
        <dbReference type="Proteomes" id="UP001470230"/>
    </source>
</evidence>
<dbReference type="SUPFAM" id="SSF81901">
    <property type="entry name" value="HCP-like"/>
    <property type="match status" value="1"/>
</dbReference>
<comment type="caution">
    <text evidence="3">The sequence shown here is derived from an EMBL/GenBank/DDBJ whole genome shotgun (WGS) entry which is preliminary data.</text>
</comment>
<gene>
    <name evidence="3" type="ORF">M9Y10_045073</name>
</gene>
<dbReference type="Gene3D" id="1.25.40.10">
    <property type="entry name" value="Tetratricopeptide repeat domain"/>
    <property type="match status" value="1"/>
</dbReference>
<sequence length="391" mass="44334">MEKNEQQSAFLIPQNPIEDPIDQIDMLPLMVVQRNYFLKENDEPIPQNLFDLAEKLFLTIEPDTQPYSQMLLPTETVYDGYKWTQNGNNITITYDSPNDISENDIKITENSISSPFLSGNFYDTISDPHITVSDKKVTITLTASKRFIILIKSGQDMDKYSQFFLAAYATKIGQMDLFDRLLIKSAFKKLSMAMTALAISYLQREEREKAVYWFYQFGKASNECFAYISICDSLLHIDPARYAFLVENILIVIAPKFPQAFTFLARIHLDKIPGFNSSDSLAAQYLEYAVRNVGTPDTLRMLAQLYIVGRGVKKDVTLGSELLRESGLSTDQVKEAIKLFNEVEEKRTGKNSGNNESLVDTIADYSISAAVVVGIVAAGVYLYSHFINRRR</sequence>
<dbReference type="InterPro" id="IPR008978">
    <property type="entry name" value="HSP20-like_chaperone"/>
</dbReference>
<keyword evidence="4" id="KW-1185">Reference proteome</keyword>
<keyword evidence="1" id="KW-0812">Transmembrane</keyword>
<evidence type="ECO:0000259" key="2">
    <source>
        <dbReference type="PROSITE" id="PS51203"/>
    </source>
</evidence>
<accession>A0ABR2JU93</accession>
<dbReference type="InterPro" id="IPR011990">
    <property type="entry name" value="TPR-like_helical_dom_sf"/>
</dbReference>
<proteinExistence type="predicted"/>
<feature type="domain" description="CS" evidence="2">
    <location>
        <begin position="76"/>
        <end position="164"/>
    </location>
</feature>
<dbReference type="InterPro" id="IPR007052">
    <property type="entry name" value="CS_dom"/>
</dbReference>
<evidence type="ECO:0000313" key="3">
    <source>
        <dbReference type="EMBL" id="KAK8882431.1"/>
    </source>
</evidence>
<keyword evidence="1" id="KW-1133">Transmembrane helix</keyword>
<feature type="transmembrane region" description="Helical" evidence="1">
    <location>
        <begin position="365"/>
        <end position="383"/>
    </location>
</feature>
<dbReference type="EMBL" id="JAPFFF010000009">
    <property type="protein sequence ID" value="KAK8882431.1"/>
    <property type="molecule type" value="Genomic_DNA"/>
</dbReference>
<protein>
    <recommendedName>
        <fullName evidence="2">CS domain-containing protein</fullName>
    </recommendedName>
</protein>
<reference evidence="3 4" key="1">
    <citation type="submission" date="2024-04" db="EMBL/GenBank/DDBJ databases">
        <title>Tritrichomonas musculus Genome.</title>
        <authorList>
            <person name="Alves-Ferreira E."/>
            <person name="Grigg M."/>
            <person name="Lorenzi H."/>
            <person name="Galac M."/>
        </authorList>
    </citation>
    <scope>NUCLEOTIDE SEQUENCE [LARGE SCALE GENOMIC DNA]</scope>
    <source>
        <strain evidence="3 4">EAF2021</strain>
    </source>
</reference>
<keyword evidence="1" id="KW-0472">Membrane</keyword>
<evidence type="ECO:0000256" key="1">
    <source>
        <dbReference type="SAM" id="Phobius"/>
    </source>
</evidence>
<dbReference type="Proteomes" id="UP001470230">
    <property type="component" value="Unassembled WGS sequence"/>
</dbReference>
<dbReference type="CDD" id="cd06463">
    <property type="entry name" value="p23_like"/>
    <property type="match status" value="1"/>
</dbReference>
<dbReference type="PROSITE" id="PS51203">
    <property type="entry name" value="CS"/>
    <property type="match status" value="1"/>
</dbReference>
<dbReference type="SUPFAM" id="SSF49764">
    <property type="entry name" value="HSP20-like chaperones"/>
    <property type="match status" value="1"/>
</dbReference>